<gene>
    <name evidence="1" type="ORF">DRO07_03320</name>
</gene>
<dbReference type="EMBL" id="QMWO01000138">
    <property type="protein sequence ID" value="RLG68591.1"/>
    <property type="molecule type" value="Genomic_DNA"/>
</dbReference>
<reference evidence="1 2" key="1">
    <citation type="submission" date="2018-06" db="EMBL/GenBank/DDBJ databases">
        <title>Extensive metabolic versatility and redundancy in microbially diverse, dynamic hydrothermal sediments.</title>
        <authorList>
            <person name="Dombrowski N."/>
            <person name="Teske A."/>
            <person name="Baker B.J."/>
        </authorList>
    </citation>
    <scope>NUCLEOTIDE SEQUENCE [LARGE SCALE GENOMIC DNA]</scope>
    <source>
        <strain evidence="1">B9_G13</strain>
    </source>
</reference>
<evidence type="ECO:0000313" key="1">
    <source>
        <dbReference type="EMBL" id="RLG68591.1"/>
    </source>
</evidence>
<dbReference type="Proteomes" id="UP000277633">
    <property type="component" value="Unassembled WGS sequence"/>
</dbReference>
<comment type="caution">
    <text evidence="1">The sequence shown here is derived from an EMBL/GenBank/DDBJ whole genome shotgun (WGS) entry which is preliminary data.</text>
</comment>
<organism evidence="1 2">
    <name type="scientific">Candidatus Iainarchaeum sp</name>
    <dbReference type="NCBI Taxonomy" id="3101447"/>
    <lineage>
        <taxon>Archaea</taxon>
        <taxon>Candidatus Iainarchaeota</taxon>
        <taxon>Candidatus Iainarchaeia</taxon>
        <taxon>Candidatus Iainarchaeales</taxon>
        <taxon>Candidatus Iainarchaeaceae</taxon>
        <taxon>Candidatus Iainarchaeum</taxon>
    </lineage>
</organism>
<protein>
    <submittedName>
        <fullName evidence="1">Uncharacterized protein</fullName>
    </submittedName>
</protein>
<evidence type="ECO:0000313" key="2">
    <source>
        <dbReference type="Proteomes" id="UP000277633"/>
    </source>
</evidence>
<dbReference type="AlphaFoldDB" id="A0A497JHN0"/>
<accession>A0A497JHN0</accession>
<sequence>MIIKNGRVVGYADDYREALESAEAIGGTVESTYITKPRPPSKRARARRIPTSAEWPHIYGDARRIRDAVFAADLGHEAKEKAYEFERFARKHYAKWEKIKRSIKMVEYPKLPDDVFKELVEYVDYFDRLFSLKDVKAKMAEDEVTWKSARLSLEELKRMLGYSS</sequence>
<name>A0A497JHN0_9ARCH</name>
<proteinExistence type="predicted"/>